<evidence type="ECO:0000259" key="1">
    <source>
        <dbReference type="Pfam" id="PF13649"/>
    </source>
</evidence>
<keyword evidence="2" id="KW-0808">Transferase</keyword>
<name>A0ABT7WBL8_9FLAO</name>
<feature type="domain" description="Methyltransferase" evidence="1">
    <location>
        <begin position="124"/>
        <end position="214"/>
    </location>
</feature>
<dbReference type="Gene3D" id="3.40.50.150">
    <property type="entry name" value="Vaccinia Virus protein VP39"/>
    <property type="match status" value="1"/>
</dbReference>
<evidence type="ECO:0000313" key="2">
    <source>
        <dbReference type="EMBL" id="MDM9630297.1"/>
    </source>
</evidence>
<sequence>MKNRLKSLLIRSLTATLGNFLVFIQPKKARELAKNRITLVHKNKKHMSIAERLMRAALVRKLEKIDDYNTIAESNRDFWINNATELFEETEDGFETNFLPKSTFIFDLLKNEIADQTESFDTLVEIGTGNGNTLNYLSSAFPALKRLIGIDLSPDQIEINKRKFKGNNRLEFVAEDAMEWVKEHGHGNTIFFSNESLEYFLETQLQGFLNEVNQLGKIIFITIEPNGHYHDLSTTPHSQLYGNEPSFSHNYPLLFKNAGFKLWHFSQKPWIGGFDMQTFVGAKNF</sequence>
<gene>
    <name evidence="2" type="ORF">QU605_02365</name>
</gene>
<dbReference type="InterPro" id="IPR041698">
    <property type="entry name" value="Methyltransf_25"/>
</dbReference>
<accession>A0ABT7WBL8</accession>
<dbReference type="GO" id="GO:0008168">
    <property type="term" value="F:methyltransferase activity"/>
    <property type="evidence" value="ECO:0007669"/>
    <property type="project" value="UniProtKB-KW"/>
</dbReference>
<keyword evidence="2" id="KW-0489">Methyltransferase</keyword>
<comment type="caution">
    <text evidence="2">The sequence shown here is derived from an EMBL/GenBank/DDBJ whole genome shotgun (WGS) entry which is preliminary data.</text>
</comment>
<dbReference type="Proteomes" id="UP001174839">
    <property type="component" value="Unassembled WGS sequence"/>
</dbReference>
<reference evidence="2" key="1">
    <citation type="submission" date="2023-06" db="EMBL/GenBank/DDBJ databases">
        <title>Robiginitalea aurantiacus sp. nov. and Algoriphagus sediminis sp. nov., isolated from coastal sediment.</title>
        <authorList>
            <person name="Zhou Z.Y."/>
            <person name="An J."/>
            <person name="Jia Y.W."/>
            <person name="Du Z.J."/>
        </authorList>
    </citation>
    <scope>NUCLEOTIDE SEQUENCE</scope>
    <source>
        <strain evidence="2">M39</strain>
    </source>
</reference>
<organism evidence="2 3">
    <name type="scientific">Robiginitalea aurantiaca</name>
    <dbReference type="NCBI Taxonomy" id="3056915"/>
    <lineage>
        <taxon>Bacteria</taxon>
        <taxon>Pseudomonadati</taxon>
        <taxon>Bacteroidota</taxon>
        <taxon>Flavobacteriia</taxon>
        <taxon>Flavobacteriales</taxon>
        <taxon>Flavobacteriaceae</taxon>
        <taxon>Robiginitalea</taxon>
    </lineage>
</organism>
<keyword evidence="3" id="KW-1185">Reference proteome</keyword>
<dbReference type="EMBL" id="JAUDUY010000001">
    <property type="protein sequence ID" value="MDM9630297.1"/>
    <property type="molecule type" value="Genomic_DNA"/>
</dbReference>
<proteinExistence type="predicted"/>
<dbReference type="InterPro" id="IPR029063">
    <property type="entry name" value="SAM-dependent_MTases_sf"/>
</dbReference>
<dbReference type="SUPFAM" id="SSF53335">
    <property type="entry name" value="S-adenosyl-L-methionine-dependent methyltransferases"/>
    <property type="match status" value="1"/>
</dbReference>
<dbReference type="GO" id="GO:0032259">
    <property type="term" value="P:methylation"/>
    <property type="evidence" value="ECO:0007669"/>
    <property type="project" value="UniProtKB-KW"/>
</dbReference>
<dbReference type="EC" id="2.1.1.-" evidence="2"/>
<dbReference type="CDD" id="cd02440">
    <property type="entry name" value="AdoMet_MTases"/>
    <property type="match status" value="1"/>
</dbReference>
<evidence type="ECO:0000313" key="3">
    <source>
        <dbReference type="Proteomes" id="UP001174839"/>
    </source>
</evidence>
<dbReference type="Pfam" id="PF13649">
    <property type="entry name" value="Methyltransf_25"/>
    <property type="match status" value="1"/>
</dbReference>
<protein>
    <submittedName>
        <fullName evidence="2">Class I SAM-dependent methyltransferase</fullName>
        <ecNumber evidence="2">2.1.1.-</ecNumber>
    </submittedName>
</protein>